<evidence type="ECO:0000313" key="2">
    <source>
        <dbReference type="Proteomes" id="UP000598271"/>
    </source>
</evidence>
<protein>
    <submittedName>
        <fullName evidence="1">Uncharacterized protein</fullName>
    </submittedName>
</protein>
<dbReference type="Proteomes" id="UP000598271">
    <property type="component" value="Unassembled WGS sequence"/>
</dbReference>
<sequence>MKKLIVLLFVVSAFTSCKTKDPEPRTAAEAVSGTYDLTSFKFGSGADILDIPKMPFTQSGKTISGTIGLIRVADDTVDMKITLEFTGEQPESFDLDGLEVRKKSEGYGLYIDGELVADADGQNIIFDYSEIDADTGATIVLRFIAEK</sequence>
<evidence type="ECO:0000313" key="1">
    <source>
        <dbReference type="EMBL" id="GHB76269.1"/>
    </source>
</evidence>
<accession>A0A8J3GBA8</accession>
<keyword evidence="2" id="KW-1185">Reference proteome</keyword>
<dbReference type="PROSITE" id="PS51257">
    <property type="entry name" value="PROKAR_LIPOPROTEIN"/>
    <property type="match status" value="1"/>
</dbReference>
<name>A0A8J3GBA8_9BACT</name>
<gene>
    <name evidence="1" type="ORF">GCM10007390_32710</name>
</gene>
<dbReference type="EMBL" id="BMXF01000003">
    <property type="protein sequence ID" value="GHB76269.1"/>
    <property type="molecule type" value="Genomic_DNA"/>
</dbReference>
<dbReference type="RefSeq" id="WP_189565593.1">
    <property type="nucleotide sequence ID" value="NZ_BMXF01000003.1"/>
</dbReference>
<organism evidence="1 2">
    <name type="scientific">Persicitalea jodogahamensis</name>
    <dbReference type="NCBI Taxonomy" id="402147"/>
    <lineage>
        <taxon>Bacteria</taxon>
        <taxon>Pseudomonadati</taxon>
        <taxon>Bacteroidota</taxon>
        <taxon>Cytophagia</taxon>
        <taxon>Cytophagales</taxon>
        <taxon>Spirosomataceae</taxon>
        <taxon>Persicitalea</taxon>
    </lineage>
</organism>
<comment type="caution">
    <text evidence="1">The sequence shown here is derived from an EMBL/GenBank/DDBJ whole genome shotgun (WGS) entry which is preliminary data.</text>
</comment>
<dbReference type="AlphaFoldDB" id="A0A8J3GBA8"/>
<proteinExistence type="predicted"/>
<reference evidence="1 2" key="1">
    <citation type="journal article" date="2014" name="Int. J. Syst. Evol. Microbiol.">
        <title>Complete genome sequence of Corynebacterium casei LMG S-19264T (=DSM 44701T), isolated from a smear-ripened cheese.</title>
        <authorList>
            <consortium name="US DOE Joint Genome Institute (JGI-PGF)"/>
            <person name="Walter F."/>
            <person name="Albersmeier A."/>
            <person name="Kalinowski J."/>
            <person name="Ruckert C."/>
        </authorList>
    </citation>
    <scope>NUCLEOTIDE SEQUENCE [LARGE SCALE GENOMIC DNA]</scope>
    <source>
        <strain evidence="1 2">KCTC 12866</strain>
    </source>
</reference>